<proteinExistence type="predicted"/>
<reference evidence="2" key="1">
    <citation type="submission" date="2021-02" db="EMBL/GenBank/DDBJ databases">
        <authorList>
            <person name="Dougan E. K."/>
            <person name="Rhodes N."/>
            <person name="Thang M."/>
            <person name="Chan C."/>
        </authorList>
    </citation>
    <scope>NUCLEOTIDE SEQUENCE</scope>
</reference>
<feature type="region of interest" description="Disordered" evidence="1">
    <location>
        <begin position="217"/>
        <end position="239"/>
    </location>
</feature>
<evidence type="ECO:0000313" key="2">
    <source>
        <dbReference type="EMBL" id="CAE8606565.1"/>
    </source>
</evidence>
<name>A0A813F0B7_POLGL</name>
<evidence type="ECO:0000256" key="1">
    <source>
        <dbReference type="SAM" id="MobiDB-lite"/>
    </source>
</evidence>
<evidence type="ECO:0000313" key="3">
    <source>
        <dbReference type="Proteomes" id="UP000654075"/>
    </source>
</evidence>
<accession>A0A813F0B7</accession>
<dbReference type="AlphaFoldDB" id="A0A813F0B7"/>
<gene>
    <name evidence="2" type="ORF">PGLA1383_LOCUS24547</name>
</gene>
<keyword evidence="3" id="KW-1185">Reference proteome</keyword>
<sequence>MAILGGALQQQQQEQEQPQHVVFALGSAPFVPDPACCLRALPPRPAEISLGARLLLLPLRTSSFPLCKPAAPWQQRPLMPTSLFAGLCLLGSATRLLDSSCAQQAPCERRLWAQMSKVRVVCTIPGAHLGRPRILMWPDRTCQHVGAEEARPKDNTNNDNNDLYAGLASMLAQRCRAPGYSRRQVQRNLPAQVQGGCPCAMDAALLDGAPLALACRPGQQAGQSQPLRRRSPLGQLNAGEDRHRGIVVSSASLLFQAPAIAGTSEASASWHKLAQAGTTDFAG</sequence>
<comment type="caution">
    <text evidence="2">The sequence shown here is derived from an EMBL/GenBank/DDBJ whole genome shotgun (WGS) entry which is preliminary data.</text>
</comment>
<protein>
    <submittedName>
        <fullName evidence="2">Uncharacterized protein</fullName>
    </submittedName>
</protein>
<organism evidence="2 3">
    <name type="scientific">Polarella glacialis</name>
    <name type="common">Dinoflagellate</name>
    <dbReference type="NCBI Taxonomy" id="89957"/>
    <lineage>
        <taxon>Eukaryota</taxon>
        <taxon>Sar</taxon>
        <taxon>Alveolata</taxon>
        <taxon>Dinophyceae</taxon>
        <taxon>Suessiales</taxon>
        <taxon>Suessiaceae</taxon>
        <taxon>Polarella</taxon>
    </lineage>
</organism>
<dbReference type="Proteomes" id="UP000654075">
    <property type="component" value="Unassembled WGS sequence"/>
</dbReference>
<dbReference type="EMBL" id="CAJNNV010019463">
    <property type="protein sequence ID" value="CAE8606565.1"/>
    <property type="molecule type" value="Genomic_DNA"/>
</dbReference>